<evidence type="ECO:0000256" key="5">
    <source>
        <dbReference type="ARBA" id="ARBA00022835"/>
    </source>
</evidence>
<evidence type="ECO:0000256" key="1">
    <source>
        <dbReference type="ARBA" id="ARBA00004496"/>
    </source>
</evidence>
<dbReference type="GO" id="GO:0003723">
    <property type="term" value="F:RNA binding"/>
    <property type="evidence" value="ECO:0007669"/>
    <property type="project" value="TreeGrafter"/>
</dbReference>
<evidence type="ECO:0000256" key="7">
    <source>
        <dbReference type="ARBA" id="ARBA00077929"/>
    </source>
</evidence>
<dbReference type="Gene3D" id="3.30.230.70">
    <property type="entry name" value="GHMP Kinase, N-terminal domain"/>
    <property type="match status" value="1"/>
</dbReference>
<dbReference type="InterPro" id="IPR036345">
    <property type="entry name" value="ExoRNase_PH_dom2_sf"/>
</dbReference>
<dbReference type="SUPFAM" id="SSF54211">
    <property type="entry name" value="Ribosomal protein S5 domain 2-like"/>
    <property type="match status" value="1"/>
</dbReference>
<comment type="subcellular location">
    <subcellularLocation>
        <location evidence="1">Cytoplasm</location>
    </subcellularLocation>
    <subcellularLocation>
        <location evidence="2">Nucleus</location>
        <location evidence="2">Nucleolus</location>
    </subcellularLocation>
</comment>
<sequence length="259" mass="28308">SRIEILNSGGYRSDGRRQYELRNIAIDLSARGTADGAAEVSQGLTTVVVEVHGPREPRMRAMALHDRANVNVEVGIAMVSASERRRRGRGDKRILELASTIRSTFEPVIQTSLYPRTQIDIFVQILAQDGSVLSACINATTLALVTAGIPLLDFVCAVSGGVHTTSPLLDLTLLEENDVPHVTVGIMPRTGRVTLATMETRLHAERFEEIFRLACDAGKVLHEEMKTAVKNKTEGLLNAFEAGSKNQPQHVNEDDIMVI</sequence>
<evidence type="ECO:0000256" key="3">
    <source>
        <dbReference type="ARBA" id="ARBA00006678"/>
    </source>
</evidence>
<evidence type="ECO:0000256" key="4">
    <source>
        <dbReference type="ARBA" id="ARBA00022490"/>
    </source>
</evidence>
<dbReference type="Pfam" id="PF03725">
    <property type="entry name" value="RNase_PH_C"/>
    <property type="match status" value="1"/>
</dbReference>
<dbReference type="OrthoDB" id="437922at2759"/>
<evidence type="ECO:0000313" key="10">
    <source>
        <dbReference type="EMBL" id="TFL07897.1"/>
    </source>
</evidence>
<dbReference type="InterPro" id="IPR050080">
    <property type="entry name" value="RNase_PH"/>
</dbReference>
<proteinExistence type="inferred from homology"/>
<dbReference type="GO" id="GO:0034475">
    <property type="term" value="P:U4 snRNA 3'-end processing"/>
    <property type="evidence" value="ECO:0007669"/>
    <property type="project" value="TreeGrafter"/>
</dbReference>
<dbReference type="GO" id="GO:0000177">
    <property type="term" value="C:cytoplasmic exosome (RNase complex)"/>
    <property type="evidence" value="ECO:0007669"/>
    <property type="project" value="TreeGrafter"/>
</dbReference>
<dbReference type="InterPro" id="IPR001247">
    <property type="entry name" value="ExoRNase_PH_dom1"/>
</dbReference>
<dbReference type="EMBL" id="ML178814">
    <property type="protein sequence ID" value="TFL07897.1"/>
    <property type="molecule type" value="Genomic_DNA"/>
</dbReference>
<dbReference type="Pfam" id="PF01138">
    <property type="entry name" value="RNase_PH"/>
    <property type="match status" value="1"/>
</dbReference>
<name>A0A5C3R2J7_9AGAR</name>
<dbReference type="SUPFAM" id="SSF55666">
    <property type="entry name" value="Ribonuclease PH domain 2-like"/>
    <property type="match status" value="1"/>
</dbReference>
<dbReference type="GO" id="GO:0071028">
    <property type="term" value="P:nuclear mRNA surveillance"/>
    <property type="evidence" value="ECO:0007669"/>
    <property type="project" value="TreeGrafter"/>
</dbReference>
<protein>
    <recommendedName>
        <fullName evidence="7">Ribosomal RNA-processing protein 41</fullName>
    </recommendedName>
</protein>
<evidence type="ECO:0000259" key="9">
    <source>
        <dbReference type="Pfam" id="PF03725"/>
    </source>
</evidence>
<evidence type="ECO:0000259" key="8">
    <source>
        <dbReference type="Pfam" id="PF01138"/>
    </source>
</evidence>
<dbReference type="AlphaFoldDB" id="A0A5C3R2J7"/>
<feature type="domain" description="Exoribonuclease phosphorolytic" evidence="9">
    <location>
        <begin position="153"/>
        <end position="216"/>
    </location>
</feature>
<dbReference type="GO" id="GO:0000176">
    <property type="term" value="C:nuclear exosome (RNase complex)"/>
    <property type="evidence" value="ECO:0007669"/>
    <property type="project" value="UniProtKB-ARBA"/>
</dbReference>
<comment type="similarity">
    <text evidence="3">Belongs to the RNase PH family.</text>
</comment>
<reference evidence="10 11" key="1">
    <citation type="journal article" date="2019" name="Nat. Ecol. Evol.">
        <title>Megaphylogeny resolves global patterns of mushroom evolution.</title>
        <authorList>
            <person name="Varga T."/>
            <person name="Krizsan K."/>
            <person name="Foldi C."/>
            <person name="Dima B."/>
            <person name="Sanchez-Garcia M."/>
            <person name="Sanchez-Ramirez S."/>
            <person name="Szollosi G.J."/>
            <person name="Szarkandi J.G."/>
            <person name="Papp V."/>
            <person name="Albert L."/>
            <person name="Andreopoulos W."/>
            <person name="Angelini C."/>
            <person name="Antonin V."/>
            <person name="Barry K.W."/>
            <person name="Bougher N.L."/>
            <person name="Buchanan P."/>
            <person name="Buyck B."/>
            <person name="Bense V."/>
            <person name="Catcheside P."/>
            <person name="Chovatia M."/>
            <person name="Cooper J."/>
            <person name="Damon W."/>
            <person name="Desjardin D."/>
            <person name="Finy P."/>
            <person name="Geml J."/>
            <person name="Haridas S."/>
            <person name="Hughes K."/>
            <person name="Justo A."/>
            <person name="Karasinski D."/>
            <person name="Kautmanova I."/>
            <person name="Kiss B."/>
            <person name="Kocsube S."/>
            <person name="Kotiranta H."/>
            <person name="LaButti K.M."/>
            <person name="Lechner B.E."/>
            <person name="Liimatainen K."/>
            <person name="Lipzen A."/>
            <person name="Lukacs Z."/>
            <person name="Mihaltcheva S."/>
            <person name="Morgado L.N."/>
            <person name="Niskanen T."/>
            <person name="Noordeloos M.E."/>
            <person name="Ohm R.A."/>
            <person name="Ortiz-Santana B."/>
            <person name="Ovrebo C."/>
            <person name="Racz N."/>
            <person name="Riley R."/>
            <person name="Savchenko A."/>
            <person name="Shiryaev A."/>
            <person name="Soop K."/>
            <person name="Spirin V."/>
            <person name="Szebenyi C."/>
            <person name="Tomsovsky M."/>
            <person name="Tulloss R.E."/>
            <person name="Uehling J."/>
            <person name="Grigoriev I.V."/>
            <person name="Vagvolgyi C."/>
            <person name="Papp T."/>
            <person name="Martin F.M."/>
            <person name="Miettinen O."/>
            <person name="Hibbett D.S."/>
            <person name="Nagy L.G."/>
        </authorList>
    </citation>
    <scope>NUCLEOTIDE SEQUENCE [LARGE SCALE GENOMIC DNA]</scope>
    <source>
        <strain evidence="10 11">CBS 309.79</strain>
    </source>
</reference>
<keyword evidence="10" id="KW-0689">Ribosomal protein</keyword>
<dbReference type="InterPro" id="IPR015847">
    <property type="entry name" value="ExoRNase_PH_dom2"/>
</dbReference>
<dbReference type="Proteomes" id="UP000305067">
    <property type="component" value="Unassembled WGS sequence"/>
</dbReference>
<evidence type="ECO:0000256" key="6">
    <source>
        <dbReference type="ARBA" id="ARBA00063066"/>
    </source>
</evidence>
<feature type="non-terminal residue" evidence="10">
    <location>
        <position position="1"/>
    </location>
</feature>
<comment type="subunit">
    <text evidence="6">Component of the RNA exosome complex. Specifically part of the catalytically inactive RNA exosome core complex (Exo-9) which may associate with the catalytic subunits RRP6 and DIS3 in cytoplasmic- and nuclear-specific RNA exosome complex forms. Exo-9 is formed by a hexameric base ring of RNase PH domain-containing subunits and a cap ring consisting of CSL4, RRP4 and RRP40.</text>
</comment>
<dbReference type="STRING" id="1884261.A0A5C3R2J7"/>
<keyword evidence="5" id="KW-0271">Exosome</keyword>
<keyword evidence="11" id="KW-1185">Reference proteome</keyword>
<evidence type="ECO:0000313" key="11">
    <source>
        <dbReference type="Proteomes" id="UP000305067"/>
    </source>
</evidence>
<dbReference type="InterPro" id="IPR027408">
    <property type="entry name" value="PNPase/RNase_PH_dom_sf"/>
</dbReference>
<keyword evidence="10" id="KW-0687">Ribonucleoprotein</keyword>
<dbReference type="GO" id="GO:0016075">
    <property type="term" value="P:rRNA catabolic process"/>
    <property type="evidence" value="ECO:0007669"/>
    <property type="project" value="TreeGrafter"/>
</dbReference>
<evidence type="ECO:0000256" key="2">
    <source>
        <dbReference type="ARBA" id="ARBA00004604"/>
    </source>
</evidence>
<dbReference type="CDD" id="cd11370">
    <property type="entry name" value="RNase_PH_RRP41"/>
    <property type="match status" value="1"/>
</dbReference>
<dbReference type="FunFam" id="3.30.230.70:FF:000004">
    <property type="entry name" value="Exosome complex component Rrp41"/>
    <property type="match status" value="1"/>
</dbReference>
<dbReference type="PANTHER" id="PTHR11953:SF0">
    <property type="entry name" value="EXOSOME COMPLEX COMPONENT RRP41"/>
    <property type="match status" value="1"/>
</dbReference>
<gene>
    <name evidence="10" type="ORF">BDV98DRAFT_496525</name>
</gene>
<organism evidence="10 11">
    <name type="scientific">Pterulicium gracile</name>
    <dbReference type="NCBI Taxonomy" id="1884261"/>
    <lineage>
        <taxon>Eukaryota</taxon>
        <taxon>Fungi</taxon>
        <taxon>Dikarya</taxon>
        <taxon>Basidiomycota</taxon>
        <taxon>Agaricomycotina</taxon>
        <taxon>Agaricomycetes</taxon>
        <taxon>Agaricomycetidae</taxon>
        <taxon>Agaricales</taxon>
        <taxon>Pleurotineae</taxon>
        <taxon>Pterulaceae</taxon>
        <taxon>Pterulicium</taxon>
    </lineage>
</organism>
<dbReference type="GO" id="GO:0005730">
    <property type="term" value="C:nucleolus"/>
    <property type="evidence" value="ECO:0007669"/>
    <property type="project" value="UniProtKB-SubCell"/>
</dbReference>
<feature type="domain" description="Exoribonuclease phosphorolytic" evidence="8">
    <location>
        <begin position="20"/>
        <end position="150"/>
    </location>
</feature>
<keyword evidence="4" id="KW-0963">Cytoplasm</keyword>
<dbReference type="GO" id="GO:0005840">
    <property type="term" value="C:ribosome"/>
    <property type="evidence" value="ECO:0007669"/>
    <property type="project" value="UniProtKB-KW"/>
</dbReference>
<accession>A0A5C3R2J7</accession>
<dbReference type="GO" id="GO:0071051">
    <property type="term" value="P:poly(A)-dependent snoRNA 3'-end processing"/>
    <property type="evidence" value="ECO:0007669"/>
    <property type="project" value="TreeGrafter"/>
</dbReference>
<dbReference type="InterPro" id="IPR020568">
    <property type="entry name" value="Ribosomal_Su5_D2-typ_SF"/>
</dbReference>
<dbReference type="PANTHER" id="PTHR11953">
    <property type="entry name" value="EXOSOME COMPLEX COMPONENT"/>
    <property type="match status" value="1"/>
</dbReference>